<comment type="caution">
    <text evidence="1">The sequence shown here is derived from an EMBL/GenBank/DDBJ whole genome shotgun (WGS) entry which is preliminary data.</text>
</comment>
<proteinExistence type="predicted"/>
<name>A0AA94L3E4_DESDE</name>
<evidence type="ECO:0000313" key="2">
    <source>
        <dbReference type="Proteomes" id="UP000182680"/>
    </source>
</evidence>
<gene>
    <name evidence="1" type="ORF">SAMN02910291_02723</name>
</gene>
<accession>A0AA94L3E4</accession>
<sequence length="340" mass="39428">MPRYDAAKDADLQKALQKTLEKQFFLNQYRKRKFITDKNVLFDESDSEDTKNLVVDVFDCSNMKYDGVCLLYQRVTESVKKIILQHLFFGVDPYKQDIFVYSFQVVKQAIDDLQYTIAYQYFKLFQRDFVPTADDSTQCEMLLESAEIASIMMKLTLISVRYGMFITDLCSWPYEIDIKPDFDEEDVSLCRAFPHYSDFNPTTNPHVLQEDESLHRKRFQEFLKSVKAGKKIGKLEASAAKKALPNIISGSFYSNSALKRCAGLWIWDTCDSLLIEQKVARSEAIRHLLNHPNLKRRDESSLIRELNRVYVVTKKCIEAGEIIPIEDGKGKKNRLVSNLD</sequence>
<organism evidence="1 2">
    <name type="scientific">Desulfovibrio desulfuricans</name>
    <dbReference type="NCBI Taxonomy" id="876"/>
    <lineage>
        <taxon>Bacteria</taxon>
        <taxon>Pseudomonadati</taxon>
        <taxon>Thermodesulfobacteriota</taxon>
        <taxon>Desulfovibrionia</taxon>
        <taxon>Desulfovibrionales</taxon>
        <taxon>Desulfovibrionaceae</taxon>
        <taxon>Desulfovibrio</taxon>
    </lineage>
</organism>
<dbReference type="RefSeq" id="WP_072312525.1">
    <property type="nucleotide sequence ID" value="NZ_FPIW01000081.1"/>
</dbReference>
<dbReference type="AlphaFoldDB" id="A0AA94L3E4"/>
<reference evidence="2" key="1">
    <citation type="submission" date="2016-11" db="EMBL/GenBank/DDBJ databases">
        <authorList>
            <person name="Jaros S."/>
            <person name="Januszkiewicz K."/>
            <person name="Wedrychowicz H."/>
        </authorList>
    </citation>
    <scope>NUCLEOTIDE SEQUENCE [LARGE SCALE GENOMIC DNA]</scope>
    <source>
        <strain evidence="2">DSM 7057</strain>
    </source>
</reference>
<dbReference type="EMBL" id="FPIW01000081">
    <property type="protein sequence ID" value="SFW72094.1"/>
    <property type="molecule type" value="Genomic_DNA"/>
</dbReference>
<evidence type="ECO:0000313" key="1">
    <source>
        <dbReference type="EMBL" id="SFW72094.1"/>
    </source>
</evidence>
<protein>
    <submittedName>
        <fullName evidence="1">Uncharacterized protein</fullName>
    </submittedName>
</protein>
<dbReference type="Proteomes" id="UP000182680">
    <property type="component" value="Unassembled WGS sequence"/>
</dbReference>